<feature type="region of interest" description="Disordered" evidence="1">
    <location>
        <begin position="129"/>
        <end position="152"/>
    </location>
</feature>
<protein>
    <submittedName>
        <fullName evidence="2">Uncharacterized protein</fullName>
    </submittedName>
</protein>
<evidence type="ECO:0000313" key="3">
    <source>
        <dbReference type="Proteomes" id="UP001293254"/>
    </source>
</evidence>
<dbReference type="EMBL" id="JACGWO010000005">
    <property type="protein sequence ID" value="KAK4426956.1"/>
    <property type="molecule type" value="Genomic_DNA"/>
</dbReference>
<sequence length="152" mass="15850">MGATMVTYEPNIISQSTAHLEVDANKVDQVEQSTRRPISSIQRVGLINEPNSKSHIPVVIEKMQVVNDNKGECVEGSSSLKLAEGRKYDSGVGGAEGGADSEGVDVSTEIGALPTFNSSMYELSSIQSFSTSEGGNSSVRGTIGAGEELGLG</sequence>
<organism evidence="2 3">
    <name type="scientific">Sesamum alatum</name>
    <dbReference type="NCBI Taxonomy" id="300844"/>
    <lineage>
        <taxon>Eukaryota</taxon>
        <taxon>Viridiplantae</taxon>
        <taxon>Streptophyta</taxon>
        <taxon>Embryophyta</taxon>
        <taxon>Tracheophyta</taxon>
        <taxon>Spermatophyta</taxon>
        <taxon>Magnoliopsida</taxon>
        <taxon>eudicotyledons</taxon>
        <taxon>Gunneridae</taxon>
        <taxon>Pentapetalae</taxon>
        <taxon>asterids</taxon>
        <taxon>lamiids</taxon>
        <taxon>Lamiales</taxon>
        <taxon>Pedaliaceae</taxon>
        <taxon>Sesamum</taxon>
    </lineage>
</organism>
<gene>
    <name evidence="2" type="ORF">Salat_1464400</name>
</gene>
<reference evidence="2" key="1">
    <citation type="submission" date="2020-06" db="EMBL/GenBank/DDBJ databases">
        <authorList>
            <person name="Li T."/>
            <person name="Hu X."/>
            <person name="Zhang T."/>
            <person name="Song X."/>
            <person name="Zhang H."/>
            <person name="Dai N."/>
            <person name="Sheng W."/>
            <person name="Hou X."/>
            <person name="Wei L."/>
        </authorList>
    </citation>
    <scope>NUCLEOTIDE SEQUENCE</scope>
    <source>
        <strain evidence="2">3651</strain>
        <tissue evidence="2">Leaf</tissue>
    </source>
</reference>
<feature type="compositionally biased region" description="Gly residues" evidence="1">
    <location>
        <begin position="143"/>
        <end position="152"/>
    </location>
</feature>
<keyword evidence="3" id="KW-1185">Reference proteome</keyword>
<dbReference type="Proteomes" id="UP001293254">
    <property type="component" value="Unassembled WGS sequence"/>
</dbReference>
<dbReference type="AlphaFoldDB" id="A0AAE1YB12"/>
<evidence type="ECO:0000256" key="1">
    <source>
        <dbReference type="SAM" id="MobiDB-lite"/>
    </source>
</evidence>
<accession>A0AAE1YB12</accession>
<reference evidence="2" key="2">
    <citation type="journal article" date="2024" name="Plant">
        <title>Genomic evolution and insights into agronomic trait innovations of Sesamum species.</title>
        <authorList>
            <person name="Miao H."/>
            <person name="Wang L."/>
            <person name="Qu L."/>
            <person name="Liu H."/>
            <person name="Sun Y."/>
            <person name="Le M."/>
            <person name="Wang Q."/>
            <person name="Wei S."/>
            <person name="Zheng Y."/>
            <person name="Lin W."/>
            <person name="Duan Y."/>
            <person name="Cao H."/>
            <person name="Xiong S."/>
            <person name="Wang X."/>
            <person name="Wei L."/>
            <person name="Li C."/>
            <person name="Ma Q."/>
            <person name="Ju M."/>
            <person name="Zhao R."/>
            <person name="Li G."/>
            <person name="Mu C."/>
            <person name="Tian Q."/>
            <person name="Mei H."/>
            <person name="Zhang T."/>
            <person name="Gao T."/>
            <person name="Zhang H."/>
        </authorList>
    </citation>
    <scope>NUCLEOTIDE SEQUENCE</scope>
    <source>
        <strain evidence="2">3651</strain>
    </source>
</reference>
<proteinExistence type="predicted"/>
<comment type="caution">
    <text evidence="2">The sequence shown here is derived from an EMBL/GenBank/DDBJ whole genome shotgun (WGS) entry which is preliminary data.</text>
</comment>
<evidence type="ECO:0000313" key="2">
    <source>
        <dbReference type="EMBL" id="KAK4426956.1"/>
    </source>
</evidence>
<feature type="compositionally biased region" description="Polar residues" evidence="1">
    <location>
        <begin position="129"/>
        <end position="140"/>
    </location>
</feature>
<name>A0AAE1YB12_9LAMI</name>